<evidence type="ECO:0000259" key="2">
    <source>
        <dbReference type="Pfam" id="PF04892"/>
    </source>
</evidence>
<feature type="transmembrane region" description="Helical" evidence="1">
    <location>
        <begin position="61"/>
        <end position="78"/>
    </location>
</feature>
<dbReference type="InterPro" id="IPR053150">
    <property type="entry name" value="Teicoplanin_resist-assoc"/>
</dbReference>
<dbReference type="AlphaFoldDB" id="A0A1H0RW14"/>
<evidence type="ECO:0000313" key="4">
    <source>
        <dbReference type="Proteomes" id="UP000186456"/>
    </source>
</evidence>
<keyword evidence="1" id="KW-0812">Transmembrane</keyword>
<dbReference type="RefSeq" id="WP_074696788.1">
    <property type="nucleotide sequence ID" value="NZ_FNJN01000007.1"/>
</dbReference>
<feature type="transmembrane region" description="Helical" evidence="1">
    <location>
        <begin position="7"/>
        <end position="24"/>
    </location>
</feature>
<dbReference type="EMBL" id="FNJN01000007">
    <property type="protein sequence ID" value="SDP33595.1"/>
    <property type="molecule type" value="Genomic_DNA"/>
</dbReference>
<name>A0A1H0RW14_MICTS</name>
<accession>A0A1H0RW14</accession>
<feature type="domain" description="VanZ-like" evidence="2">
    <location>
        <begin position="14"/>
        <end position="130"/>
    </location>
</feature>
<dbReference type="InterPro" id="IPR006976">
    <property type="entry name" value="VanZ-like"/>
</dbReference>
<reference evidence="3 4" key="1">
    <citation type="submission" date="2016-10" db="EMBL/GenBank/DDBJ databases">
        <authorList>
            <person name="de Groot N.N."/>
        </authorList>
    </citation>
    <scope>NUCLEOTIDE SEQUENCE [LARGE SCALE GENOMIC DNA]</scope>
    <source>
        <strain evidence="3 4">StLB037</strain>
    </source>
</reference>
<protein>
    <submittedName>
        <fullName evidence="3">VanZ like family protein</fullName>
    </submittedName>
</protein>
<gene>
    <name evidence="3" type="ORF">SAMN04487788_3101</name>
</gene>
<proteinExistence type="predicted"/>
<evidence type="ECO:0000313" key="3">
    <source>
        <dbReference type="EMBL" id="SDP33595.1"/>
    </source>
</evidence>
<feature type="transmembrane region" description="Helical" evidence="1">
    <location>
        <begin position="115"/>
        <end position="132"/>
    </location>
</feature>
<dbReference type="Proteomes" id="UP000186456">
    <property type="component" value="Unassembled WGS sequence"/>
</dbReference>
<evidence type="ECO:0000256" key="1">
    <source>
        <dbReference type="SAM" id="Phobius"/>
    </source>
</evidence>
<dbReference type="Pfam" id="PF04892">
    <property type="entry name" value="VanZ"/>
    <property type="match status" value="1"/>
</dbReference>
<organism evidence="3 4">
    <name type="scientific">Microbacterium testaceum (strain StLB037)</name>
    <dbReference type="NCBI Taxonomy" id="979556"/>
    <lineage>
        <taxon>Bacteria</taxon>
        <taxon>Bacillati</taxon>
        <taxon>Actinomycetota</taxon>
        <taxon>Actinomycetes</taxon>
        <taxon>Micrococcales</taxon>
        <taxon>Microbacteriaceae</taxon>
        <taxon>Microbacterium</taxon>
    </lineage>
</organism>
<dbReference type="PANTHER" id="PTHR36834:SF1">
    <property type="entry name" value="INTEGRAL MEMBRANE PROTEIN"/>
    <property type="match status" value="1"/>
</dbReference>
<dbReference type="PANTHER" id="PTHR36834">
    <property type="entry name" value="MEMBRANE PROTEIN-RELATED"/>
    <property type="match status" value="1"/>
</dbReference>
<feature type="transmembrane region" description="Helical" evidence="1">
    <location>
        <begin position="85"/>
        <end position="103"/>
    </location>
</feature>
<keyword evidence="1" id="KW-1133">Transmembrane helix</keyword>
<keyword evidence="1" id="KW-0472">Membrane</keyword>
<sequence>MTKRRRAWLVAASCVYAVAVWWMTLRPSIYDAEVGGILGRLLDALRKSPATAWITFDVVESLSNVVMFVPLGLLVIAWRGRRWHGILLGLTVSCAIEITQLLFLPTRVADVGDVAANALGATIGVLVGRVLSRRISRSQDFHKARHRKLIDTRAQ</sequence>